<evidence type="ECO:0000256" key="1">
    <source>
        <dbReference type="SAM" id="MobiDB-lite"/>
    </source>
</evidence>
<keyword evidence="3" id="KW-1185">Reference proteome</keyword>
<sequence length="98" mass="10409">MAALPYRPSNAEQRRYYFGLARTAGLGDPGTCVFDLDGRIIGMITGGARVGAKDQKVWRGLSQEGSSSKVGPEAEQTGADSMPQWGNGTDVTFVSPIE</sequence>
<dbReference type="OrthoDB" id="5424209at2759"/>
<feature type="region of interest" description="Disordered" evidence="1">
    <location>
        <begin position="60"/>
        <end position="98"/>
    </location>
</feature>
<gene>
    <name evidence="2" type="ORF">PFICI_13706</name>
</gene>
<reference evidence="3" key="1">
    <citation type="journal article" date="2015" name="BMC Genomics">
        <title>Genomic and transcriptomic analysis of the endophytic fungus Pestalotiopsis fici reveals its lifestyle and high potential for synthesis of natural products.</title>
        <authorList>
            <person name="Wang X."/>
            <person name="Zhang X."/>
            <person name="Liu L."/>
            <person name="Xiang M."/>
            <person name="Wang W."/>
            <person name="Sun X."/>
            <person name="Che Y."/>
            <person name="Guo L."/>
            <person name="Liu G."/>
            <person name="Guo L."/>
            <person name="Wang C."/>
            <person name="Yin W.B."/>
            <person name="Stadler M."/>
            <person name="Zhang X."/>
            <person name="Liu X."/>
        </authorList>
    </citation>
    <scope>NUCLEOTIDE SEQUENCE [LARGE SCALE GENOMIC DNA]</scope>
    <source>
        <strain evidence="3">W106-1 / CGMCC3.15140</strain>
    </source>
</reference>
<organism evidence="2 3">
    <name type="scientific">Pestalotiopsis fici (strain W106-1 / CGMCC3.15140)</name>
    <dbReference type="NCBI Taxonomy" id="1229662"/>
    <lineage>
        <taxon>Eukaryota</taxon>
        <taxon>Fungi</taxon>
        <taxon>Dikarya</taxon>
        <taxon>Ascomycota</taxon>
        <taxon>Pezizomycotina</taxon>
        <taxon>Sordariomycetes</taxon>
        <taxon>Xylariomycetidae</taxon>
        <taxon>Amphisphaeriales</taxon>
        <taxon>Sporocadaceae</taxon>
        <taxon>Pestalotiopsis</taxon>
    </lineage>
</organism>
<name>W3WQ22_PESFW</name>
<dbReference type="RefSeq" id="XP_007840478.1">
    <property type="nucleotide sequence ID" value="XM_007842287.1"/>
</dbReference>
<dbReference type="AlphaFoldDB" id="W3WQ22"/>
<dbReference type="Proteomes" id="UP000030651">
    <property type="component" value="Unassembled WGS sequence"/>
</dbReference>
<dbReference type="HOGENOM" id="CLU_2334320_0_0_1"/>
<accession>W3WQ22</accession>
<dbReference type="InParanoid" id="W3WQ22"/>
<dbReference type="GeneID" id="19278719"/>
<protein>
    <submittedName>
        <fullName evidence="2">Uncharacterized protein</fullName>
    </submittedName>
</protein>
<proteinExistence type="predicted"/>
<evidence type="ECO:0000313" key="3">
    <source>
        <dbReference type="Proteomes" id="UP000030651"/>
    </source>
</evidence>
<dbReference type="InterPro" id="IPR009003">
    <property type="entry name" value="Peptidase_S1_PA"/>
</dbReference>
<dbReference type="SUPFAM" id="SSF50494">
    <property type="entry name" value="Trypsin-like serine proteases"/>
    <property type="match status" value="1"/>
</dbReference>
<evidence type="ECO:0000313" key="2">
    <source>
        <dbReference type="EMBL" id="ETS75222.1"/>
    </source>
</evidence>
<dbReference type="KEGG" id="pfy:PFICI_13706"/>
<dbReference type="EMBL" id="KI912119">
    <property type="protein sequence ID" value="ETS75222.1"/>
    <property type="molecule type" value="Genomic_DNA"/>
</dbReference>